<feature type="domain" description="Methyltransferase type 11" evidence="1">
    <location>
        <begin position="45"/>
        <end position="140"/>
    </location>
</feature>
<dbReference type="Gene3D" id="3.40.50.150">
    <property type="entry name" value="Vaccinia Virus protein VP39"/>
    <property type="match status" value="1"/>
</dbReference>
<dbReference type="EMBL" id="CAJHIR010000023">
    <property type="protein sequence ID" value="CAD6493244.1"/>
    <property type="molecule type" value="Genomic_DNA"/>
</dbReference>
<evidence type="ECO:0000259" key="1">
    <source>
        <dbReference type="Pfam" id="PF08241"/>
    </source>
</evidence>
<evidence type="ECO:0000313" key="2">
    <source>
        <dbReference type="EMBL" id="CAD6493244.1"/>
    </source>
</evidence>
<dbReference type="GO" id="GO:0032259">
    <property type="term" value="P:methylation"/>
    <property type="evidence" value="ECO:0007669"/>
    <property type="project" value="UniProtKB-KW"/>
</dbReference>
<dbReference type="Pfam" id="PF08241">
    <property type="entry name" value="Methyltransf_11"/>
    <property type="match status" value="1"/>
</dbReference>
<dbReference type="CDD" id="cd02440">
    <property type="entry name" value="AdoMet_MTases"/>
    <property type="match status" value="1"/>
</dbReference>
<accession>A0A811T7J2</accession>
<reference evidence="2" key="1">
    <citation type="submission" date="2020-10" db="EMBL/GenBank/DDBJ databases">
        <authorList>
            <person name="Hahn C.J."/>
            <person name="Laso-Perez R."/>
            <person name="Vulcano F."/>
            <person name="Vaziourakis K.-M."/>
            <person name="Stokke R."/>
            <person name="Steen I.H."/>
            <person name="Teske A."/>
            <person name="Boetius A."/>
            <person name="Liebeke M."/>
            <person name="Amann R."/>
            <person name="Knittel K."/>
        </authorList>
    </citation>
    <scope>NUCLEOTIDE SEQUENCE</scope>
    <source>
        <strain evidence="2">Gfbio:e3339647-f889-4370-9287-4fb5cb688e4c:AG392J18_GoMArc1</strain>
    </source>
</reference>
<keyword evidence="2" id="KW-0830">Ubiquinone</keyword>
<dbReference type="GO" id="GO:0008757">
    <property type="term" value="F:S-adenosylmethionine-dependent methyltransferase activity"/>
    <property type="evidence" value="ECO:0007669"/>
    <property type="project" value="InterPro"/>
</dbReference>
<dbReference type="PANTHER" id="PTHR43591">
    <property type="entry name" value="METHYLTRANSFERASE"/>
    <property type="match status" value="1"/>
</dbReference>
<gene>
    <name evidence="2" type="primary">ubiG</name>
    <name evidence="2" type="ORF">LAKADJCE_00476</name>
</gene>
<dbReference type="InterPro" id="IPR029063">
    <property type="entry name" value="SAM-dependent_MTases_sf"/>
</dbReference>
<proteinExistence type="predicted"/>
<protein>
    <submittedName>
        <fullName evidence="2">Ubiquinone biosynthesis O-methyltransferase</fullName>
        <ecNumber evidence="2">2.1.1.222</ecNumber>
    </submittedName>
</protein>
<evidence type="ECO:0000313" key="3">
    <source>
        <dbReference type="Proteomes" id="UP000612009"/>
    </source>
</evidence>
<dbReference type="EC" id="2.1.1.222" evidence="2"/>
<keyword evidence="2" id="KW-0489">Methyltransferase</keyword>
<dbReference type="AlphaFoldDB" id="A0A811T7J2"/>
<sequence>MEILTESKETMPKEGWESVEEYILYLKQFAAYKFAERFVINKSVLEIGHGAGYGADYVSNFASDFVAIDMSKINSSYCQREYSKENLIFVTADATKLPFKNNQFDVAISFQVIEHIEPKFVLTYLTEIKRILKADGIFICSTPNKKLRLLPFQKPWNPEHKKEYNRKEFKNLLNKVFGDVKVYGLSASENALSVERARVKQDPLKVYIISPLYRLMKTILPSAFFVRLKEAGKRFISSKTSQNMSEQGDFLTNFSVEDFEVDSSCPDDCLDLFGLCFKKKM</sequence>
<dbReference type="PANTHER" id="PTHR43591:SF110">
    <property type="entry name" value="RHODANESE DOMAIN-CONTAINING PROTEIN"/>
    <property type="match status" value="1"/>
</dbReference>
<comment type="caution">
    <text evidence="2">The sequence shown here is derived from an EMBL/GenBank/DDBJ whole genome shotgun (WGS) entry which is preliminary data.</text>
</comment>
<organism evidence="2 3">
    <name type="scientific">Candidatus Argoarchaeum ethanivorans</name>
    <dbReference type="NCBI Taxonomy" id="2608793"/>
    <lineage>
        <taxon>Archaea</taxon>
        <taxon>Methanobacteriati</taxon>
        <taxon>Methanobacteriota</taxon>
        <taxon>Stenosarchaea group</taxon>
        <taxon>Methanomicrobia</taxon>
        <taxon>Methanosarcinales</taxon>
        <taxon>Methanosarcinales incertae sedis</taxon>
        <taxon>GOM Arc I cluster</taxon>
        <taxon>Candidatus Argoarchaeum</taxon>
    </lineage>
</organism>
<dbReference type="Proteomes" id="UP000612009">
    <property type="component" value="Unassembled WGS sequence"/>
</dbReference>
<dbReference type="GO" id="GO:0102208">
    <property type="term" value="F:2-polyprenyl-6-hydroxyphenol methylase activity"/>
    <property type="evidence" value="ECO:0007669"/>
    <property type="project" value="UniProtKB-EC"/>
</dbReference>
<keyword evidence="2" id="KW-0808">Transferase</keyword>
<name>A0A811T7J2_9EURY</name>
<dbReference type="SUPFAM" id="SSF53335">
    <property type="entry name" value="S-adenosyl-L-methionine-dependent methyltransferases"/>
    <property type="match status" value="1"/>
</dbReference>
<dbReference type="InterPro" id="IPR013216">
    <property type="entry name" value="Methyltransf_11"/>
</dbReference>